<evidence type="ECO:0000313" key="3">
    <source>
        <dbReference type="Proteomes" id="UP001189429"/>
    </source>
</evidence>
<organism evidence="2 3">
    <name type="scientific">Prorocentrum cordatum</name>
    <dbReference type="NCBI Taxonomy" id="2364126"/>
    <lineage>
        <taxon>Eukaryota</taxon>
        <taxon>Sar</taxon>
        <taxon>Alveolata</taxon>
        <taxon>Dinophyceae</taxon>
        <taxon>Prorocentrales</taxon>
        <taxon>Prorocentraceae</taxon>
        <taxon>Prorocentrum</taxon>
    </lineage>
</organism>
<evidence type="ECO:0000256" key="1">
    <source>
        <dbReference type="SAM" id="Coils"/>
    </source>
</evidence>
<sequence>MKPFAMLSPLGALGLRGGRTPASMDDPRCQSIPDELIRQSQEKLRAEPPLHILLASAPVEDLQGQPVLEPANDILRGKGHKIGPAGDAQDALNMALAQNGEKWFTAWKGKIDQAVKSHRDLRLDLVAIKGGPMCDRERDFLLSKYFYGICTKFGEFDMKVCIVLLDSLVELQRWLDNPTMAADLLAEAWGLLKKVEAELTSVRASFERRSQAERNAIQLAEDRLGPESAKRDDVKNAQQRLAKRQAFLQEIDCDAYPEDASLVERDQERVFTATKEFNDHIRDMKEFQRQRARLEERARAQLVLEERLRACRDNLEGFSRMRSVDPGRVPRIKGLIEDLEKAAKDVDQQCEQENKADRREKASRRMEELRVETVVCIRDYMDAEKKTEQQLFEEVCAGGDDVPADKMASFASSLPSAPKFKDGEAIQLFQHVLETEGCSAIGKDVFHKFLRLFYQVVIAIATTDAMPLCKVLRRLEVGEILERTHGSYHEESMGVKGMQCRFRKDGKTIAGWVVLIGNQGSVFLKPVSPLLESVKQMASLLGDAGGG</sequence>
<reference evidence="2" key="1">
    <citation type="submission" date="2023-10" db="EMBL/GenBank/DDBJ databases">
        <authorList>
            <person name="Chen Y."/>
            <person name="Shah S."/>
            <person name="Dougan E. K."/>
            <person name="Thang M."/>
            <person name="Chan C."/>
        </authorList>
    </citation>
    <scope>NUCLEOTIDE SEQUENCE [LARGE SCALE GENOMIC DNA]</scope>
</reference>
<comment type="caution">
    <text evidence="2">The sequence shown here is derived from an EMBL/GenBank/DDBJ whole genome shotgun (WGS) entry which is preliminary data.</text>
</comment>
<evidence type="ECO:0000313" key="2">
    <source>
        <dbReference type="EMBL" id="CAK0806962.1"/>
    </source>
</evidence>
<name>A0ABN9QLI2_9DINO</name>
<feature type="coiled-coil region" evidence="1">
    <location>
        <begin position="332"/>
        <end position="372"/>
    </location>
</feature>
<proteinExistence type="predicted"/>
<dbReference type="EMBL" id="CAUYUJ010003814">
    <property type="protein sequence ID" value="CAK0806962.1"/>
    <property type="molecule type" value="Genomic_DNA"/>
</dbReference>
<protein>
    <submittedName>
        <fullName evidence="2">Uncharacterized protein</fullName>
    </submittedName>
</protein>
<dbReference type="Proteomes" id="UP001189429">
    <property type="component" value="Unassembled WGS sequence"/>
</dbReference>
<accession>A0ABN9QLI2</accession>
<gene>
    <name evidence="2" type="ORF">PCOR1329_LOCUS12999</name>
</gene>
<keyword evidence="1" id="KW-0175">Coiled coil</keyword>
<keyword evidence="3" id="KW-1185">Reference proteome</keyword>
<feature type="coiled-coil region" evidence="1">
    <location>
        <begin position="277"/>
        <end position="304"/>
    </location>
</feature>